<feature type="domain" description="HTH cro/C1-type" evidence="1">
    <location>
        <begin position="604"/>
        <end position="658"/>
    </location>
</feature>
<dbReference type="Pfam" id="PF12844">
    <property type="entry name" value="HTH_19"/>
    <property type="match status" value="1"/>
</dbReference>
<dbReference type="GO" id="GO:0000150">
    <property type="term" value="F:DNA strand exchange activity"/>
    <property type="evidence" value="ECO:0007669"/>
    <property type="project" value="InterPro"/>
</dbReference>
<dbReference type="SUPFAM" id="SSF53041">
    <property type="entry name" value="Resolvase-like"/>
    <property type="match status" value="1"/>
</dbReference>
<dbReference type="Gene3D" id="1.10.260.40">
    <property type="entry name" value="lambda repressor-like DNA-binding domains"/>
    <property type="match status" value="1"/>
</dbReference>
<protein>
    <submittedName>
        <fullName evidence="4">Recombinase family protein</fullName>
    </submittedName>
</protein>
<dbReference type="Gene3D" id="3.40.50.1390">
    <property type="entry name" value="Resolvase, N-terminal catalytic domain"/>
    <property type="match status" value="1"/>
</dbReference>
<dbReference type="InterPro" id="IPR006119">
    <property type="entry name" value="Resolv_N"/>
</dbReference>
<dbReference type="Gene3D" id="3.90.1750.20">
    <property type="entry name" value="Putative Large Serine Recombinase, Chain B, Domain 2"/>
    <property type="match status" value="1"/>
</dbReference>
<evidence type="ECO:0000313" key="4">
    <source>
        <dbReference type="EMBL" id="APM40526.1"/>
    </source>
</evidence>
<dbReference type="InterPro" id="IPR038109">
    <property type="entry name" value="DNA_bind_recomb_sf"/>
</dbReference>
<dbReference type="GO" id="GO:0003677">
    <property type="term" value="F:DNA binding"/>
    <property type="evidence" value="ECO:0007669"/>
    <property type="project" value="InterPro"/>
</dbReference>
<dbReference type="Pfam" id="PF13408">
    <property type="entry name" value="Zn_ribbon_recom"/>
    <property type="match status" value="1"/>
</dbReference>
<dbReference type="InterPro" id="IPR001387">
    <property type="entry name" value="Cro/C1-type_HTH"/>
</dbReference>
<evidence type="ECO:0000313" key="5">
    <source>
        <dbReference type="Proteomes" id="UP000184604"/>
    </source>
</evidence>
<dbReference type="PROSITE" id="PS50943">
    <property type="entry name" value="HTH_CROC1"/>
    <property type="match status" value="1"/>
</dbReference>
<evidence type="ECO:0000259" key="1">
    <source>
        <dbReference type="PROSITE" id="PS50943"/>
    </source>
</evidence>
<dbReference type="PROSITE" id="PS51737">
    <property type="entry name" value="RECOMBINASE_DNA_BIND"/>
    <property type="match status" value="1"/>
</dbReference>
<dbReference type="InterPro" id="IPR011109">
    <property type="entry name" value="DNA_bind_recombinase_dom"/>
</dbReference>
<dbReference type="InterPro" id="IPR025827">
    <property type="entry name" value="Zn_ribbon_recom_dom"/>
</dbReference>
<dbReference type="EMBL" id="CP018335">
    <property type="protein sequence ID" value="APM40526.1"/>
    <property type="molecule type" value="Genomic_DNA"/>
</dbReference>
<dbReference type="InterPro" id="IPR036162">
    <property type="entry name" value="Resolvase-like_N_sf"/>
</dbReference>
<dbReference type="PANTHER" id="PTHR30461:SF23">
    <property type="entry name" value="DNA RECOMBINASE-RELATED"/>
    <property type="match status" value="1"/>
</dbReference>
<dbReference type="PROSITE" id="PS51736">
    <property type="entry name" value="RECOMBINASES_3"/>
    <property type="match status" value="1"/>
</dbReference>
<dbReference type="CDD" id="cd00093">
    <property type="entry name" value="HTH_XRE"/>
    <property type="match status" value="1"/>
</dbReference>
<dbReference type="PANTHER" id="PTHR30461">
    <property type="entry name" value="DNA-INVERTASE FROM LAMBDOID PROPHAGE"/>
    <property type="match status" value="1"/>
</dbReference>
<name>A0A1L5FBZ1_CLOKL</name>
<accession>A0A1L5FBZ1</accession>
<dbReference type="SMART" id="SM00530">
    <property type="entry name" value="HTH_XRE"/>
    <property type="match status" value="1"/>
</dbReference>
<organism evidence="4 5">
    <name type="scientific">Clostridium kluyveri</name>
    <dbReference type="NCBI Taxonomy" id="1534"/>
    <lineage>
        <taxon>Bacteria</taxon>
        <taxon>Bacillati</taxon>
        <taxon>Bacillota</taxon>
        <taxon>Clostridia</taxon>
        <taxon>Eubacteriales</taxon>
        <taxon>Clostridiaceae</taxon>
        <taxon>Clostridium</taxon>
    </lineage>
</organism>
<dbReference type="AlphaFoldDB" id="A0A1L5FBZ1"/>
<dbReference type="InterPro" id="IPR010982">
    <property type="entry name" value="Lambda_DNA-bd_dom_sf"/>
</dbReference>
<gene>
    <name evidence="4" type="ORF">BS101_18240</name>
</gene>
<evidence type="ECO:0000259" key="2">
    <source>
        <dbReference type="PROSITE" id="PS51736"/>
    </source>
</evidence>
<dbReference type="Pfam" id="PF07508">
    <property type="entry name" value="Recombinase"/>
    <property type="match status" value="1"/>
</dbReference>
<reference evidence="4 5" key="1">
    <citation type="submission" date="2016-12" db="EMBL/GenBank/DDBJ databases">
        <title>Complete genome sequence of Clostridium kluyveri JZZ isolated from the pit mud of a Chinese flavor liquor-making factory.</title>
        <authorList>
            <person name="Wang Y."/>
        </authorList>
    </citation>
    <scope>NUCLEOTIDE SEQUENCE [LARGE SCALE GENOMIC DNA]</scope>
    <source>
        <strain evidence="4 5">JZZ</strain>
    </source>
</reference>
<dbReference type="RefSeq" id="WP_198039513.1">
    <property type="nucleotide sequence ID" value="NZ_CP018335.1"/>
</dbReference>
<sequence length="659" mass="76498">MLKVAIYSRKSKFTGKGDSVENQIEMCKQYIINHLEGDVDFLIYEDEGFSGSTINRPQFKKLIQDIKLKKINYLVCYRLDRISRNVSDFSSTLELLQNYNVSFISIKEQFDTSTPMGKAMIYIASVFAQLERETIAERVKDNMLELAKNGRWTGGKIPLGFTSKRKKYRDKSGLEREFSILEINKEEMDFVKFLYEKYLEVGSLHKLEVYMTENQIKSKNNILFEKSTLKIILQNPIYVKANAAVIGYLESNGWNIYGEADNIHSLLTYNKTRQVIRNGKRTKSLNPESERFASVSNITGALEPELWLKVQNQFDRNKDTFPRLGKTHNALLTGKLKCGRCKEYMLVQHGRVSKLTGEKLFYYVCSLKRKSHKKFCDNKNAKAAELESLVLLSLKKLGNEQKQFMDRLKENYNSKLKDDSKSEKMLLDKALTEKKNQIDNLLNMLSKSKDIEDVMIDKIKSIKNECIEIEKRLTVLDDESKKDKVEKINLDLIENILCDCAVIDELPRVKQKQIINTLIDVIYWYGDKNNNGKVFIKFIGSDKDDFEEIELPDIDFSNTMLQFCSPSTCSMNKTATYRNVFKDIENSTSTVYYTLPERTIAQKIYKLRMIKGYTQREFAKVCSIGYSSLCKYEIGKSKPKRVNLEKICQTFNMSIDYFL</sequence>
<dbReference type="InterPro" id="IPR050639">
    <property type="entry name" value="SSR_resolvase"/>
</dbReference>
<proteinExistence type="predicted"/>
<evidence type="ECO:0000259" key="3">
    <source>
        <dbReference type="PROSITE" id="PS51737"/>
    </source>
</evidence>
<dbReference type="Pfam" id="PF00239">
    <property type="entry name" value="Resolvase"/>
    <property type="match status" value="1"/>
</dbReference>
<dbReference type="Proteomes" id="UP000184604">
    <property type="component" value="Chromosome"/>
</dbReference>
<dbReference type="SUPFAM" id="SSF47413">
    <property type="entry name" value="lambda repressor-like DNA-binding domains"/>
    <property type="match status" value="1"/>
</dbReference>
<dbReference type="CDD" id="cd03768">
    <property type="entry name" value="SR_ResInv"/>
    <property type="match status" value="1"/>
</dbReference>
<dbReference type="SMART" id="SM00857">
    <property type="entry name" value="Resolvase"/>
    <property type="match status" value="1"/>
</dbReference>
<feature type="domain" description="Resolvase/invertase-type recombinase catalytic" evidence="2">
    <location>
        <begin position="3"/>
        <end position="150"/>
    </location>
</feature>
<feature type="domain" description="Recombinase" evidence="3">
    <location>
        <begin position="158"/>
        <end position="320"/>
    </location>
</feature>